<dbReference type="GO" id="GO:0016810">
    <property type="term" value="F:hydrolase activity, acting on carbon-nitrogen (but not peptide) bonds"/>
    <property type="evidence" value="ECO:0007669"/>
    <property type="project" value="InterPro"/>
</dbReference>
<dbReference type="AlphaFoldDB" id="A0A175YCC6"/>
<protein>
    <submittedName>
        <fullName evidence="1">Uncharacterized protein</fullName>
    </submittedName>
</protein>
<dbReference type="EMBL" id="CP093347">
    <property type="protein sequence ID" value="WOH00606.1"/>
    <property type="molecule type" value="Genomic_DNA"/>
</dbReference>
<organism evidence="1 2">
    <name type="scientific">Daucus carota subsp. sativus</name>
    <name type="common">Carrot</name>
    <dbReference type="NCBI Taxonomy" id="79200"/>
    <lineage>
        <taxon>Eukaryota</taxon>
        <taxon>Viridiplantae</taxon>
        <taxon>Streptophyta</taxon>
        <taxon>Embryophyta</taxon>
        <taxon>Tracheophyta</taxon>
        <taxon>Spermatophyta</taxon>
        <taxon>Magnoliopsida</taxon>
        <taxon>eudicotyledons</taxon>
        <taxon>Gunneridae</taxon>
        <taxon>Pentapetalae</taxon>
        <taxon>asterids</taxon>
        <taxon>campanulids</taxon>
        <taxon>Apiales</taxon>
        <taxon>Apiaceae</taxon>
        <taxon>Apioideae</taxon>
        <taxon>Scandiceae</taxon>
        <taxon>Daucinae</taxon>
        <taxon>Daucus</taxon>
        <taxon>Daucus sect. Daucus</taxon>
    </lineage>
</organism>
<proteinExistence type="predicted"/>
<reference evidence="1" key="2">
    <citation type="submission" date="2022-03" db="EMBL/GenBank/DDBJ databases">
        <title>Draft title - Genomic analysis of global carrot germplasm unveils the trajectory of domestication and the origin of high carotenoid orange carrot.</title>
        <authorList>
            <person name="Iorizzo M."/>
            <person name="Ellison S."/>
            <person name="Senalik D."/>
            <person name="Macko-Podgorni A."/>
            <person name="Grzebelus D."/>
            <person name="Bostan H."/>
            <person name="Rolling W."/>
            <person name="Curaba J."/>
            <person name="Simon P."/>
        </authorList>
    </citation>
    <scope>NUCLEOTIDE SEQUENCE</scope>
    <source>
        <tissue evidence="1">Leaf</tissue>
    </source>
</reference>
<name>A0A175YCC6_DAUCS</name>
<dbReference type="Gene3D" id="2.30.40.10">
    <property type="entry name" value="Urease, subunit C, domain 1"/>
    <property type="match status" value="1"/>
</dbReference>
<dbReference type="Gramene" id="KZM81175">
    <property type="protein sequence ID" value="KZM81175"/>
    <property type="gene ID" value="DCAR_031236"/>
</dbReference>
<sequence>MVNMMMVLAASIVVFSLSIVLFPIFITYHFEKEQALAGYEIEYINLQGRIVVPGFFDSHVHFLYGGLQIEHAQQLAPGCCSEIWSAPYCCFIAGF</sequence>
<dbReference type="SUPFAM" id="SSF51338">
    <property type="entry name" value="Composite domain of metallo-dependent hydrolases"/>
    <property type="match status" value="1"/>
</dbReference>
<accession>A0A175YCC6</accession>
<reference evidence="1" key="1">
    <citation type="journal article" date="2016" name="Nat. Genet.">
        <title>A high-quality carrot genome assembly provides new insights into carotenoid accumulation and asterid genome evolution.</title>
        <authorList>
            <person name="Iorizzo M."/>
            <person name="Ellison S."/>
            <person name="Senalik D."/>
            <person name="Zeng P."/>
            <person name="Satapoomin P."/>
            <person name="Huang J."/>
            <person name="Bowman M."/>
            <person name="Iovene M."/>
            <person name="Sanseverino W."/>
            <person name="Cavagnaro P."/>
            <person name="Yildiz M."/>
            <person name="Macko-Podgorni A."/>
            <person name="Moranska E."/>
            <person name="Grzebelus E."/>
            <person name="Grzebelus D."/>
            <person name="Ashrafi H."/>
            <person name="Zheng Z."/>
            <person name="Cheng S."/>
            <person name="Spooner D."/>
            <person name="Van Deynze A."/>
            <person name="Simon P."/>
        </authorList>
    </citation>
    <scope>NUCLEOTIDE SEQUENCE</scope>
    <source>
        <tissue evidence="1">Leaf</tissue>
    </source>
</reference>
<evidence type="ECO:0000313" key="2">
    <source>
        <dbReference type="Proteomes" id="UP000077755"/>
    </source>
</evidence>
<evidence type="ECO:0000313" key="1">
    <source>
        <dbReference type="EMBL" id="WOH00606.1"/>
    </source>
</evidence>
<dbReference type="Gene3D" id="3.20.20.140">
    <property type="entry name" value="Metal-dependent hydrolases"/>
    <property type="match status" value="1"/>
</dbReference>
<gene>
    <name evidence="1" type="ORF">DCAR_0519974</name>
</gene>
<keyword evidence="2" id="KW-1185">Reference proteome</keyword>
<dbReference type="Proteomes" id="UP000077755">
    <property type="component" value="Chromosome 5"/>
</dbReference>
<dbReference type="InterPro" id="IPR011059">
    <property type="entry name" value="Metal-dep_hydrolase_composite"/>
</dbReference>